<protein>
    <recommendedName>
        <fullName evidence="4">DUF2069 domain-containing protein</fullName>
    </recommendedName>
</protein>
<proteinExistence type="predicted"/>
<evidence type="ECO:0000313" key="2">
    <source>
        <dbReference type="EMBL" id="GGG57183.1"/>
    </source>
</evidence>
<gene>
    <name evidence="2" type="ORF">GCM10011403_12970</name>
</gene>
<dbReference type="Proteomes" id="UP000627715">
    <property type="component" value="Unassembled WGS sequence"/>
</dbReference>
<feature type="transmembrane region" description="Helical" evidence="1">
    <location>
        <begin position="75"/>
        <end position="94"/>
    </location>
</feature>
<keyword evidence="1" id="KW-1133">Transmembrane helix</keyword>
<dbReference type="InterPro" id="IPR018643">
    <property type="entry name" value="DUF2069_membrane"/>
</dbReference>
<reference evidence="2" key="2">
    <citation type="submission" date="2020-09" db="EMBL/GenBank/DDBJ databases">
        <authorList>
            <person name="Sun Q."/>
            <person name="Zhou Y."/>
        </authorList>
    </citation>
    <scope>NUCLEOTIDE SEQUENCE</scope>
    <source>
        <strain evidence="2">CGMCC 1.15425</strain>
    </source>
</reference>
<evidence type="ECO:0000256" key="1">
    <source>
        <dbReference type="SAM" id="Phobius"/>
    </source>
</evidence>
<evidence type="ECO:0000313" key="3">
    <source>
        <dbReference type="Proteomes" id="UP000627715"/>
    </source>
</evidence>
<dbReference type="OrthoDB" id="5738125at2"/>
<keyword evidence="1" id="KW-0812">Transmembrane</keyword>
<name>A0A917GTU8_9GAMM</name>
<sequence>MTETWEPNKAGQLKVKRARLAARSSYFGLIGLFTGDAVLITFQGATIAVAIALWLFKVLPLSIFYPGIKNNNPRAYAWLSFAILLYFIHAVVVINVPGNLVYDLLYCGLCVAVFTTAVIYIRTARKYLGQNLMS</sequence>
<keyword evidence="1" id="KW-0472">Membrane</keyword>
<keyword evidence="3" id="KW-1185">Reference proteome</keyword>
<feature type="transmembrane region" description="Helical" evidence="1">
    <location>
        <begin position="20"/>
        <end position="41"/>
    </location>
</feature>
<feature type="transmembrane region" description="Helical" evidence="1">
    <location>
        <begin position="47"/>
        <end position="68"/>
    </location>
</feature>
<accession>A0A917GTU8</accession>
<dbReference type="EMBL" id="BMIY01000005">
    <property type="protein sequence ID" value="GGG57183.1"/>
    <property type="molecule type" value="Genomic_DNA"/>
</dbReference>
<reference evidence="2" key="1">
    <citation type="journal article" date="2014" name="Int. J. Syst. Evol. Microbiol.">
        <title>Complete genome sequence of Corynebacterium casei LMG S-19264T (=DSM 44701T), isolated from a smear-ripened cheese.</title>
        <authorList>
            <consortium name="US DOE Joint Genome Institute (JGI-PGF)"/>
            <person name="Walter F."/>
            <person name="Albersmeier A."/>
            <person name="Kalinowski J."/>
            <person name="Ruckert C."/>
        </authorList>
    </citation>
    <scope>NUCLEOTIDE SEQUENCE</scope>
    <source>
        <strain evidence="2">CGMCC 1.15425</strain>
    </source>
</reference>
<evidence type="ECO:0008006" key="4">
    <source>
        <dbReference type="Google" id="ProtNLM"/>
    </source>
</evidence>
<dbReference type="RefSeq" id="WP_068813029.1">
    <property type="nucleotide sequence ID" value="NZ_BMIY01000005.1"/>
</dbReference>
<organism evidence="2 3">
    <name type="scientific">Pseudohongiella nitratireducens</name>
    <dbReference type="NCBI Taxonomy" id="1768907"/>
    <lineage>
        <taxon>Bacteria</taxon>
        <taxon>Pseudomonadati</taxon>
        <taxon>Pseudomonadota</taxon>
        <taxon>Gammaproteobacteria</taxon>
        <taxon>Pseudomonadales</taxon>
        <taxon>Pseudohongiellaceae</taxon>
        <taxon>Pseudohongiella</taxon>
    </lineage>
</organism>
<comment type="caution">
    <text evidence="2">The sequence shown here is derived from an EMBL/GenBank/DDBJ whole genome shotgun (WGS) entry which is preliminary data.</text>
</comment>
<feature type="transmembrane region" description="Helical" evidence="1">
    <location>
        <begin position="100"/>
        <end position="121"/>
    </location>
</feature>
<dbReference type="Pfam" id="PF09842">
    <property type="entry name" value="DUF2069"/>
    <property type="match status" value="1"/>
</dbReference>
<dbReference type="AlphaFoldDB" id="A0A917GTU8"/>